<proteinExistence type="predicted"/>
<evidence type="ECO:0000313" key="1">
    <source>
        <dbReference type="EMBL" id="KAG0424142.1"/>
    </source>
</evidence>
<gene>
    <name evidence="1" type="ORF">HPB47_000128</name>
</gene>
<keyword evidence="2" id="KW-1185">Reference proteome</keyword>
<organism evidence="1 2">
    <name type="scientific">Ixodes persulcatus</name>
    <name type="common">Taiga tick</name>
    <dbReference type="NCBI Taxonomy" id="34615"/>
    <lineage>
        <taxon>Eukaryota</taxon>
        <taxon>Metazoa</taxon>
        <taxon>Ecdysozoa</taxon>
        <taxon>Arthropoda</taxon>
        <taxon>Chelicerata</taxon>
        <taxon>Arachnida</taxon>
        <taxon>Acari</taxon>
        <taxon>Parasitiformes</taxon>
        <taxon>Ixodida</taxon>
        <taxon>Ixodoidea</taxon>
        <taxon>Ixodidae</taxon>
        <taxon>Ixodinae</taxon>
        <taxon>Ixodes</taxon>
    </lineage>
</organism>
<dbReference type="EMBL" id="JABSTQ010010011">
    <property type="protein sequence ID" value="KAG0424142.1"/>
    <property type="molecule type" value="Genomic_DNA"/>
</dbReference>
<protein>
    <submittedName>
        <fullName evidence="1">Uncharacterized protein</fullName>
    </submittedName>
</protein>
<sequence>MRLSVLLLLALLLWTVPVAGKGQYMFQEQDATPAETEAHITAQESVVYVGESVNFTCSTKSRDIPKHVAWLMYEEDMSAASFVTITTSEGPAGNGFVLFISTLTIIKALFNHTSIVRCRIKVNAQTVLYLSTPLTVSQNTTRDGKRIGDQCTADEKCPLEHSTCKPNNAESTSGTCQCDTEHPVLSSRNDYSSYEVTESAALTSVEDPSRVLRMQAGSAIYPVAVSSSLINPEAPSYAAMEGDLEAASPAEAVLVAFCL</sequence>
<evidence type="ECO:0000313" key="2">
    <source>
        <dbReference type="Proteomes" id="UP000805193"/>
    </source>
</evidence>
<comment type="caution">
    <text evidence="1">The sequence shown here is derived from an EMBL/GenBank/DDBJ whole genome shotgun (WGS) entry which is preliminary data.</text>
</comment>
<reference evidence="1 2" key="1">
    <citation type="journal article" date="2020" name="Cell">
        <title>Large-Scale Comparative Analyses of Tick Genomes Elucidate Their Genetic Diversity and Vector Capacities.</title>
        <authorList>
            <consortium name="Tick Genome and Microbiome Consortium (TIGMIC)"/>
            <person name="Jia N."/>
            <person name="Wang J."/>
            <person name="Shi W."/>
            <person name="Du L."/>
            <person name="Sun Y."/>
            <person name="Zhan W."/>
            <person name="Jiang J.F."/>
            <person name="Wang Q."/>
            <person name="Zhang B."/>
            <person name="Ji P."/>
            <person name="Bell-Sakyi L."/>
            <person name="Cui X.M."/>
            <person name="Yuan T.T."/>
            <person name="Jiang B.G."/>
            <person name="Yang W.F."/>
            <person name="Lam T.T."/>
            <person name="Chang Q.C."/>
            <person name="Ding S.J."/>
            <person name="Wang X.J."/>
            <person name="Zhu J.G."/>
            <person name="Ruan X.D."/>
            <person name="Zhao L."/>
            <person name="Wei J.T."/>
            <person name="Ye R.Z."/>
            <person name="Que T.C."/>
            <person name="Du C.H."/>
            <person name="Zhou Y.H."/>
            <person name="Cheng J.X."/>
            <person name="Dai P.F."/>
            <person name="Guo W.B."/>
            <person name="Han X.H."/>
            <person name="Huang E.J."/>
            <person name="Li L.F."/>
            <person name="Wei W."/>
            <person name="Gao Y.C."/>
            <person name="Liu J.Z."/>
            <person name="Shao H.Z."/>
            <person name="Wang X."/>
            <person name="Wang C.C."/>
            <person name="Yang T.C."/>
            <person name="Huo Q.B."/>
            <person name="Li W."/>
            <person name="Chen H.Y."/>
            <person name="Chen S.E."/>
            <person name="Zhou L.G."/>
            <person name="Ni X.B."/>
            <person name="Tian J.H."/>
            <person name="Sheng Y."/>
            <person name="Liu T."/>
            <person name="Pan Y.S."/>
            <person name="Xia L.Y."/>
            <person name="Li J."/>
            <person name="Zhao F."/>
            <person name="Cao W.C."/>
        </authorList>
    </citation>
    <scope>NUCLEOTIDE SEQUENCE [LARGE SCALE GENOMIC DNA]</scope>
    <source>
        <strain evidence="1">Iper-2018</strain>
    </source>
</reference>
<dbReference type="Proteomes" id="UP000805193">
    <property type="component" value="Unassembled WGS sequence"/>
</dbReference>
<accession>A0AC60PU11</accession>
<name>A0AC60PU11_IXOPE</name>